<keyword evidence="2" id="KW-1185">Reference proteome</keyword>
<proteinExistence type="predicted"/>
<reference evidence="2" key="1">
    <citation type="journal article" date="2019" name="Nat. Commun.">
        <title>The genome of broomcorn millet.</title>
        <authorList>
            <person name="Zou C."/>
            <person name="Miki D."/>
            <person name="Li D."/>
            <person name="Tang Q."/>
            <person name="Xiao L."/>
            <person name="Rajput S."/>
            <person name="Deng P."/>
            <person name="Jia W."/>
            <person name="Huang R."/>
            <person name="Zhang M."/>
            <person name="Sun Y."/>
            <person name="Hu J."/>
            <person name="Fu X."/>
            <person name="Schnable P.S."/>
            <person name="Li F."/>
            <person name="Zhang H."/>
            <person name="Feng B."/>
            <person name="Zhu X."/>
            <person name="Liu R."/>
            <person name="Schnable J.C."/>
            <person name="Zhu J.-K."/>
            <person name="Zhang H."/>
        </authorList>
    </citation>
    <scope>NUCLEOTIDE SEQUENCE [LARGE SCALE GENOMIC DNA]</scope>
</reference>
<dbReference type="Proteomes" id="UP000275267">
    <property type="component" value="Unassembled WGS sequence"/>
</dbReference>
<dbReference type="OrthoDB" id="10260857at2759"/>
<protein>
    <submittedName>
        <fullName evidence="1">Uncharacterized protein</fullName>
    </submittedName>
</protein>
<dbReference type="STRING" id="4540.A0A3L6THU2"/>
<name>A0A3L6THU2_PANMI</name>
<comment type="caution">
    <text evidence="1">The sequence shown here is derived from an EMBL/GenBank/DDBJ whole genome shotgun (WGS) entry which is preliminary data.</text>
</comment>
<accession>A0A3L6THU2</accession>
<sequence>MVAGGGEPVMTGVIAHLRGKPSYFFIEVLPFTASGRRAVSCCKQLLLVFGEGSRFPSSSSSLRHEMSLQWRHCNLQMHIIRTTELAAAQDRLIDMEKQNDDIMRSCSPAALLDKLQSYYSEQ</sequence>
<organism evidence="1 2">
    <name type="scientific">Panicum miliaceum</name>
    <name type="common">Proso millet</name>
    <name type="synonym">Broomcorn millet</name>
    <dbReference type="NCBI Taxonomy" id="4540"/>
    <lineage>
        <taxon>Eukaryota</taxon>
        <taxon>Viridiplantae</taxon>
        <taxon>Streptophyta</taxon>
        <taxon>Embryophyta</taxon>
        <taxon>Tracheophyta</taxon>
        <taxon>Spermatophyta</taxon>
        <taxon>Magnoliopsida</taxon>
        <taxon>Liliopsida</taxon>
        <taxon>Poales</taxon>
        <taxon>Poaceae</taxon>
        <taxon>PACMAD clade</taxon>
        <taxon>Panicoideae</taxon>
        <taxon>Panicodae</taxon>
        <taxon>Paniceae</taxon>
        <taxon>Panicinae</taxon>
        <taxon>Panicum</taxon>
        <taxon>Panicum sect. Panicum</taxon>
    </lineage>
</organism>
<dbReference type="EMBL" id="PQIB02000001">
    <property type="protein sequence ID" value="RLN39800.1"/>
    <property type="molecule type" value="Genomic_DNA"/>
</dbReference>
<dbReference type="AlphaFoldDB" id="A0A3L6THU2"/>
<gene>
    <name evidence="1" type="ORF">C2845_PM01G05520</name>
</gene>
<evidence type="ECO:0000313" key="1">
    <source>
        <dbReference type="EMBL" id="RLN39800.1"/>
    </source>
</evidence>
<evidence type="ECO:0000313" key="2">
    <source>
        <dbReference type="Proteomes" id="UP000275267"/>
    </source>
</evidence>